<sequence>MRTTIDLPDDLHKLAQAIARDTQRTLSETVADLIRRGLASESSAGMAVDPKTGFPVVRVGRIVTSQDVRSLEDEE</sequence>
<reference evidence="2 4" key="1">
    <citation type="submission" date="2016-01" db="EMBL/GenBank/DDBJ databases">
        <title>The new phylogeny of the genus Mycobacterium.</title>
        <authorList>
            <person name="Tarcisio F."/>
            <person name="Conor M."/>
            <person name="Antonella G."/>
            <person name="Elisabetta G."/>
            <person name="Giulia F.S."/>
            <person name="Sara T."/>
            <person name="Anna F."/>
            <person name="Clotilde B."/>
            <person name="Roberto B."/>
            <person name="Veronica D.S."/>
            <person name="Fabio R."/>
            <person name="Monica P."/>
            <person name="Olivier J."/>
            <person name="Enrico T."/>
            <person name="Nicola S."/>
        </authorList>
    </citation>
    <scope>NUCLEOTIDE SEQUENCE [LARGE SCALE GENOMIC DNA]</scope>
    <source>
        <strain evidence="2 4">DSM 44160</strain>
    </source>
</reference>
<dbReference type="SUPFAM" id="SSF47598">
    <property type="entry name" value="Ribbon-helix-helix"/>
    <property type="match status" value="1"/>
</dbReference>
<evidence type="ECO:0000313" key="3">
    <source>
        <dbReference type="Proteomes" id="UP000093757"/>
    </source>
</evidence>
<gene>
    <name evidence="1" type="ORF">A9W98_28600</name>
    <name evidence="2" type="ORF">AWC08_32330</name>
</gene>
<dbReference type="EMBL" id="MAEM01000419">
    <property type="protein sequence ID" value="OBR99760.1"/>
    <property type="molecule type" value="Genomic_DNA"/>
</dbReference>
<proteinExistence type="predicted"/>
<dbReference type="Proteomes" id="UP000193928">
    <property type="component" value="Unassembled WGS sequence"/>
</dbReference>
<dbReference type="GO" id="GO:0006355">
    <property type="term" value="P:regulation of DNA-templated transcription"/>
    <property type="evidence" value="ECO:0007669"/>
    <property type="project" value="InterPro"/>
</dbReference>
<organism evidence="1 3">
    <name type="scientific">Mycobacterium gordonae</name>
    <dbReference type="NCBI Taxonomy" id="1778"/>
    <lineage>
        <taxon>Bacteria</taxon>
        <taxon>Bacillati</taxon>
        <taxon>Actinomycetota</taxon>
        <taxon>Actinomycetes</taxon>
        <taxon>Mycobacteriales</taxon>
        <taxon>Mycobacteriaceae</taxon>
        <taxon>Mycobacterium</taxon>
    </lineage>
</organism>
<name>A0A1A6BBV2_MYCGO</name>
<evidence type="ECO:0000313" key="4">
    <source>
        <dbReference type="Proteomes" id="UP000193928"/>
    </source>
</evidence>
<dbReference type="AlphaFoldDB" id="A0A1A6BBV2"/>
<keyword evidence="4" id="KW-1185">Reference proteome</keyword>
<dbReference type="EMBL" id="LQOY01000155">
    <property type="protein sequence ID" value="ORV77802.1"/>
    <property type="molecule type" value="Genomic_DNA"/>
</dbReference>
<dbReference type="RefSeq" id="WP_065135877.1">
    <property type="nucleotide sequence ID" value="NZ_JACKSU010000120.1"/>
</dbReference>
<accession>A0A1A6BBV2</accession>
<comment type="caution">
    <text evidence="1">The sequence shown here is derived from an EMBL/GenBank/DDBJ whole genome shotgun (WGS) entry which is preliminary data.</text>
</comment>
<dbReference type="InterPro" id="IPR010985">
    <property type="entry name" value="Ribbon_hlx_hlx"/>
</dbReference>
<evidence type="ECO:0000313" key="2">
    <source>
        <dbReference type="EMBL" id="ORV77802.1"/>
    </source>
</evidence>
<reference evidence="1 3" key="2">
    <citation type="submission" date="2016-06" db="EMBL/GenBank/DDBJ databases">
        <authorList>
            <person name="Kjaerup R.B."/>
            <person name="Dalgaard T.S."/>
            <person name="Juul-Madsen H.R."/>
        </authorList>
    </citation>
    <scope>NUCLEOTIDE SEQUENCE [LARGE SCALE GENOMIC DNA]</scope>
    <source>
        <strain evidence="1 3">1245752.6</strain>
    </source>
</reference>
<protein>
    <submittedName>
        <fullName evidence="1">Antitoxin</fullName>
    </submittedName>
</protein>
<dbReference type="OrthoDB" id="3259334at2"/>
<evidence type="ECO:0000313" key="1">
    <source>
        <dbReference type="EMBL" id="OBR99760.1"/>
    </source>
</evidence>
<dbReference type="Proteomes" id="UP000093757">
    <property type="component" value="Unassembled WGS sequence"/>
</dbReference>